<organism evidence="4 5">
    <name type="scientific">Actinomarinicola tropica</name>
    <dbReference type="NCBI Taxonomy" id="2789776"/>
    <lineage>
        <taxon>Bacteria</taxon>
        <taxon>Bacillati</taxon>
        <taxon>Actinomycetota</taxon>
        <taxon>Acidimicrobiia</taxon>
        <taxon>Acidimicrobiales</taxon>
        <taxon>Iamiaceae</taxon>
        <taxon>Actinomarinicola</taxon>
    </lineage>
</organism>
<proteinExistence type="inferred from homology"/>
<keyword evidence="5" id="KW-1185">Reference proteome</keyword>
<reference evidence="4 5" key="1">
    <citation type="submission" date="2019-11" db="EMBL/GenBank/DDBJ databases">
        <authorList>
            <person name="He Y."/>
        </authorList>
    </citation>
    <scope>NUCLEOTIDE SEQUENCE [LARGE SCALE GENOMIC DNA]</scope>
    <source>
        <strain evidence="4 5">SCSIO 58843</strain>
    </source>
</reference>
<sequence>MSDQDPTPAATSAPVDPTEFRRVLGHFPTGVTVVAAAPDDRPAGMTVGSFFSISLDPPLVGFCVDHGSSSWPEIEPAGSFSVNVLGSEQSSLSNHFARTAGDRFADVPWHPGATGSPLLDEALAHIECVTEQVVEAGDHWIVIGRVVDLAVHREGMPLLFFQGGYGRFEPEV</sequence>
<dbReference type="PANTHER" id="PTHR30466">
    <property type="entry name" value="FLAVIN REDUCTASE"/>
    <property type="match status" value="1"/>
</dbReference>
<evidence type="ECO:0000256" key="1">
    <source>
        <dbReference type="ARBA" id="ARBA00008898"/>
    </source>
</evidence>
<evidence type="ECO:0000313" key="5">
    <source>
        <dbReference type="Proteomes" id="UP000334019"/>
    </source>
</evidence>
<dbReference type="EMBL" id="CP045851">
    <property type="protein sequence ID" value="QGG95922.1"/>
    <property type="molecule type" value="Genomic_DNA"/>
</dbReference>
<protein>
    <submittedName>
        <fullName evidence="4">Flavin reductase</fullName>
    </submittedName>
</protein>
<dbReference type="Pfam" id="PF01613">
    <property type="entry name" value="Flavin_Reduct"/>
    <property type="match status" value="1"/>
</dbReference>
<dbReference type="AlphaFoldDB" id="A0A5Q2RLW1"/>
<dbReference type="SMART" id="SM00903">
    <property type="entry name" value="Flavin_Reduct"/>
    <property type="match status" value="1"/>
</dbReference>
<dbReference type="GO" id="GO:0042602">
    <property type="term" value="F:riboflavin reductase (NADPH) activity"/>
    <property type="evidence" value="ECO:0007669"/>
    <property type="project" value="TreeGrafter"/>
</dbReference>
<evidence type="ECO:0000259" key="3">
    <source>
        <dbReference type="SMART" id="SM00903"/>
    </source>
</evidence>
<gene>
    <name evidence="4" type="ORF">GH723_12900</name>
</gene>
<name>A0A5Q2RLW1_9ACTN</name>
<dbReference type="Proteomes" id="UP000334019">
    <property type="component" value="Chromosome"/>
</dbReference>
<dbReference type="RefSeq" id="WP_153760028.1">
    <property type="nucleotide sequence ID" value="NZ_CP045851.1"/>
</dbReference>
<evidence type="ECO:0000313" key="4">
    <source>
        <dbReference type="EMBL" id="QGG95922.1"/>
    </source>
</evidence>
<dbReference type="GO" id="GO:0010181">
    <property type="term" value="F:FMN binding"/>
    <property type="evidence" value="ECO:0007669"/>
    <property type="project" value="InterPro"/>
</dbReference>
<comment type="similarity">
    <text evidence="1">Belongs to the non-flavoprotein flavin reductase family.</text>
</comment>
<keyword evidence="2" id="KW-0560">Oxidoreductase</keyword>
<dbReference type="InterPro" id="IPR012349">
    <property type="entry name" value="Split_barrel_FMN-bd"/>
</dbReference>
<evidence type="ECO:0000256" key="2">
    <source>
        <dbReference type="ARBA" id="ARBA00023002"/>
    </source>
</evidence>
<dbReference type="KEGG" id="atq:GH723_12900"/>
<dbReference type="PANTHER" id="PTHR30466:SF11">
    <property type="entry name" value="FLAVIN-DEPENDENT MONOOXYGENASE, REDUCTASE SUBUNIT HSAB"/>
    <property type="match status" value="1"/>
</dbReference>
<accession>A0A5Q2RLW1</accession>
<dbReference type="SUPFAM" id="SSF50475">
    <property type="entry name" value="FMN-binding split barrel"/>
    <property type="match status" value="1"/>
</dbReference>
<feature type="domain" description="Flavin reductase like" evidence="3">
    <location>
        <begin position="24"/>
        <end position="167"/>
    </location>
</feature>
<dbReference type="Gene3D" id="2.30.110.10">
    <property type="entry name" value="Electron Transport, Fmn-binding Protein, Chain A"/>
    <property type="match status" value="1"/>
</dbReference>
<dbReference type="InterPro" id="IPR050268">
    <property type="entry name" value="NADH-dep_flavin_reductase"/>
</dbReference>
<dbReference type="InterPro" id="IPR002563">
    <property type="entry name" value="Flavin_Rdtase-like_dom"/>
</dbReference>